<dbReference type="FunFam" id="3.40.50.150:FF:000073">
    <property type="entry name" value="THUMP domain containing 3"/>
    <property type="match status" value="1"/>
</dbReference>
<dbReference type="PANTHER" id="PTHR14911:SF13">
    <property type="entry name" value="TRNA (GUANINE(6)-N2)-METHYLTRANSFERASE THUMP3"/>
    <property type="match status" value="1"/>
</dbReference>
<dbReference type="EMBL" id="JACMRX010000005">
    <property type="protein sequence ID" value="KAF7989663.1"/>
    <property type="molecule type" value="Genomic_DNA"/>
</dbReference>
<evidence type="ECO:0000313" key="2">
    <source>
        <dbReference type="EMBL" id="KAF7989663.1"/>
    </source>
</evidence>
<protein>
    <recommendedName>
        <fullName evidence="1">Ribosomal RNA large subunit methyltransferase K/L-like methyltransferase domain-containing protein</fullName>
    </recommendedName>
</protein>
<organism evidence="2 3">
    <name type="scientific">Aphidius gifuensis</name>
    <name type="common">Parasitoid wasp</name>
    <dbReference type="NCBI Taxonomy" id="684658"/>
    <lineage>
        <taxon>Eukaryota</taxon>
        <taxon>Metazoa</taxon>
        <taxon>Ecdysozoa</taxon>
        <taxon>Arthropoda</taxon>
        <taxon>Hexapoda</taxon>
        <taxon>Insecta</taxon>
        <taxon>Pterygota</taxon>
        <taxon>Neoptera</taxon>
        <taxon>Endopterygota</taxon>
        <taxon>Hymenoptera</taxon>
        <taxon>Apocrita</taxon>
        <taxon>Ichneumonoidea</taxon>
        <taxon>Braconidae</taxon>
        <taxon>Aphidiinae</taxon>
        <taxon>Aphidius</taxon>
    </lineage>
</organism>
<dbReference type="PANTHER" id="PTHR14911">
    <property type="entry name" value="THUMP DOMAIN-CONTAINING"/>
    <property type="match status" value="1"/>
</dbReference>
<comment type="caution">
    <text evidence="2">The sequence shown here is derived from an EMBL/GenBank/DDBJ whole genome shotgun (WGS) entry which is preliminary data.</text>
</comment>
<dbReference type="GO" id="GO:0043527">
    <property type="term" value="C:tRNA methyltransferase complex"/>
    <property type="evidence" value="ECO:0007669"/>
    <property type="project" value="UniProtKB-ARBA"/>
</dbReference>
<dbReference type="GO" id="GO:0030488">
    <property type="term" value="P:tRNA methylation"/>
    <property type="evidence" value="ECO:0007669"/>
    <property type="project" value="TreeGrafter"/>
</dbReference>
<dbReference type="GO" id="GO:0016423">
    <property type="term" value="F:tRNA (guanine) methyltransferase activity"/>
    <property type="evidence" value="ECO:0007669"/>
    <property type="project" value="TreeGrafter"/>
</dbReference>
<dbReference type="SUPFAM" id="SSF53335">
    <property type="entry name" value="S-adenosyl-L-methionine-dependent methyltransferases"/>
    <property type="match status" value="1"/>
</dbReference>
<dbReference type="OrthoDB" id="47730at2759"/>
<reference evidence="2 3" key="1">
    <citation type="submission" date="2020-08" db="EMBL/GenBank/DDBJ databases">
        <title>Aphidius gifuensis genome sequencing and assembly.</title>
        <authorList>
            <person name="Du Z."/>
        </authorList>
    </citation>
    <scope>NUCLEOTIDE SEQUENCE [LARGE SCALE GENOMIC DNA]</scope>
    <source>
        <strain evidence="2">YNYX2018</strain>
        <tissue evidence="2">Adults</tissue>
    </source>
</reference>
<dbReference type="AlphaFoldDB" id="A0A834XNI1"/>
<dbReference type="SUPFAM" id="SSF143437">
    <property type="entry name" value="THUMP domain-like"/>
    <property type="match status" value="1"/>
</dbReference>
<feature type="domain" description="Ribosomal RNA large subunit methyltransferase K/L-like methyltransferase" evidence="1">
    <location>
        <begin position="247"/>
        <end position="414"/>
    </location>
</feature>
<dbReference type="InterPro" id="IPR029063">
    <property type="entry name" value="SAM-dependent_MTases_sf"/>
</dbReference>
<dbReference type="Gene3D" id="3.30.2130.30">
    <property type="match status" value="1"/>
</dbReference>
<dbReference type="Proteomes" id="UP000639338">
    <property type="component" value="Unassembled WGS sequence"/>
</dbReference>
<accession>A0A834XNI1</accession>
<proteinExistence type="predicted"/>
<gene>
    <name evidence="2" type="ORF">HCN44_008337</name>
</gene>
<dbReference type="Gene3D" id="3.40.50.150">
    <property type="entry name" value="Vaccinia Virus protein VP39"/>
    <property type="match status" value="1"/>
</dbReference>
<sequence length="451" mass="51564">MTTKVTTELEKLFDLSSQNDDIFTVCLTVDTGLEWQAVDECKLKICDNLRAFKDRGKIYFNVAFEDFPKILKLRSIDNVHIVGDVRYLEFDPENAELNLQRVIDSSHNYKQLKKCLNAWKSITKYPGKLYPTHQEYESAVSQYNVKKEENKNLIVEEKRGSRKRGCDPSLAKEDSILSYRVTCERNGKHTFDSSKIATIIGGELQDQYHWIVDLTSYQLEILSRVNNSEMILLLRVTNESLHRRNITYFGPTTLRATVAYNLISLAEPKPGEIIIDPMCGGGSIPIEAAIEFPECYILAGDNHDKAIERSRLNFDALNKSFKSNLIQWNVAYLPFKDSSIDVFVTDMPFGKRSGLKSDNRIFYKKYLIELARVVKLKHGRLVLLTYDRRSITIALQATQDLFKQKKTLGVNMGGLPAACYVLKRTNLTFEQFQTTINNKTTKNKTNSSSGD</sequence>
<name>A0A834XNI1_APHGI</name>
<dbReference type="InterPro" id="IPR000241">
    <property type="entry name" value="RlmKL-like_Mtase"/>
</dbReference>
<dbReference type="CDD" id="cd11715">
    <property type="entry name" value="THUMP_AdoMetMT"/>
    <property type="match status" value="1"/>
</dbReference>
<keyword evidence="3" id="KW-1185">Reference proteome</keyword>
<evidence type="ECO:0000313" key="3">
    <source>
        <dbReference type="Proteomes" id="UP000639338"/>
    </source>
</evidence>
<evidence type="ECO:0000259" key="1">
    <source>
        <dbReference type="Pfam" id="PF01170"/>
    </source>
</evidence>
<dbReference type="Pfam" id="PF01170">
    <property type="entry name" value="UPF0020"/>
    <property type="match status" value="1"/>
</dbReference>